<keyword evidence="1" id="KW-0472">Membrane</keyword>
<keyword evidence="1" id="KW-0812">Transmembrane</keyword>
<protein>
    <submittedName>
        <fullName evidence="2">LAMI_0F12442g1_1</fullName>
    </submittedName>
</protein>
<sequence length="148" mass="16271">MEGSSSAIISDDISMSRLGIPKSGMSAEERAFGPNKAGFPVTGPQRIDFSIDLLLSAVVLVLSSGIMLTLGAYSVIQVRHVVRHNGDGAKWRIPVVISSLVGMVVVYKLCLWFCRERLQRSLGNSRYRGLVGRESFEMMDHTETARNL</sequence>
<keyword evidence="1" id="KW-1133">Transmembrane helix</keyword>
<reference evidence="3" key="1">
    <citation type="submission" date="2016-03" db="EMBL/GenBank/DDBJ databases">
        <authorList>
            <person name="Devillers H."/>
        </authorList>
    </citation>
    <scope>NUCLEOTIDE SEQUENCE [LARGE SCALE GENOMIC DNA]</scope>
</reference>
<evidence type="ECO:0000256" key="1">
    <source>
        <dbReference type="SAM" id="Phobius"/>
    </source>
</evidence>
<evidence type="ECO:0000313" key="3">
    <source>
        <dbReference type="Proteomes" id="UP000191024"/>
    </source>
</evidence>
<keyword evidence="3" id="KW-1185">Reference proteome</keyword>
<dbReference type="EMBL" id="LT598467">
    <property type="protein sequence ID" value="SCU97991.1"/>
    <property type="molecule type" value="Genomic_DNA"/>
</dbReference>
<dbReference type="Proteomes" id="UP000191024">
    <property type="component" value="Chromosome F"/>
</dbReference>
<proteinExistence type="predicted"/>
<organism evidence="2 3">
    <name type="scientific">Lachancea mirantina</name>
    <dbReference type="NCBI Taxonomy" id="1230905"/>
    <lineage>
        <taxon>Eukaryota</taxon>
        <taxon>Fungi</taxon>
        <taxon>Dikarya</taxon>
        <taxon>Ascomycota</taxon>
        <taxon>Saccharomycotina</taxon>
        <taxon>Saccharomycetes</taxon>
        <taxon>Saccharomycetales</taxon>
        <taxon>Saccharomycetaceae</taxon>
        <taxon>Lachancea</taxon>
    </lineage>
</organism>
<feature type="transmembrane region" description="Helical" evidence="1">
    <location>
        <begin position="93"/>
        <end position="114"/>
    </location>
</feature>
<accession>A0A1G4K2W2</accession>
<name>A0A1G4K2W2_9SACH</name>
<gene>
    <name evidence="2" type="ORF">LAMI_0F12442G</name>
</gene>
<feature type="transmembrane region" description="Helical" evidence="1">
    <location>
        <begin position="53"/>
        <end position="73"/>
    </location>
</feature>
<evidence type="ECO:0000313" key="2">
    <source>
        <dbReference type="EMBL" id="SCU97991.1"/>
    </source>
</evidence>
<dbReference type="AlphaFoldDB" id="A0A1G4K2W2"/>